<evidence type="ECO:0000256" key="5">
    <source>
        <dbReference type="ARBA" id="ARBA00023002"/>
    </source>
</evidence>
<sequence length="430" mass="46396">MSQHVIETQSSQAGQLSEVVRKAQLAKAAAPKLALLTTEQKNNVLLRIADALVEQAASIIEANALDLHRGRENGTSASLLDRIALNETRIAAMAEGLRQVVLLPDPVGEELESFERPNGLSIRKVRVPLGVIGMIYEARPNVTVDAAGLCLKTGNAVVLRGGSAALESNRRIVEVLHETMAQTVMPADALQLILDPSRSSADEMLKLNGLLDVLIPRGGASLIQNVVKNASVPVIETGAGICHTYVDASADPDMALKIAINAKVQRPSVCNSMETMLVHRDFAAKHLAAIAEQFVQQKVELRGDAASRELFPAIKEASEQDWDTEYSDYILNIRIVDHLDQAIEHITAHGTQHSECIVTEDEANAVRFLNEIDAAAVYHNASTRFTDGFEFGFGAEIGISTQKLHVRGPMGLPSLTSTKYIIVGSGQIRG</sequence>
<evidence type="ECO:0000256" key="1">
    <source>
        <dbReference type="ARBA" id="ARBA00004985"/>
    </source>
</evidence>
<keyword evidence="3 7" id="KW-0641">Proline biosynthesis</keyword>
<dbReference type="EMBL" id="JBBPCC010000011">
    <property type="protein sequence ID" value="MEK8129765.1"/>
    <property type="molecule type" value="Genomic_DNA"/>
</dbReference>
<name>A0ABU9DNZ8_9BACL</name>
<evidence type="ECO:0000313" key="10">
    <source>
        <dbReference type="Proteomes" id="UP001469365"/>
    </source>
</evidence>
<evidence type="ECO:0000313" key="9">
    <source>
        <dbReference type="EMBL" id="MEK8129765.1"/>
    </source>
</evidence>
<evidence type="ECO:0000259" key="8">
    <source>
        <dbReference type="Pfam" id="PF00171"/>
    </source>
</evidence>
<comment type="subcellular location">
    <subcellularLocation>
        <location evidence="7">Cytoplasm</location>
    </subcellularLocation>
</comment>
<evidence type="ECO:0000256" key="3">
    <source>
        <dbReference type="ARBA" id="ARBA00022650"/>
    </source>
</evidence>
<dbReference type="InterPro" id="IPR015590">
    <property type="entry name" value="Aldehyde_DH_dom"/>
</dbReference>
<dbReference type="InterPro" id="IPR000965">
    <property type="entry name" value="GPR_dom"/>
</dbReference>
<dbReference type="InterPro" id="IPR016162">
    <property type="entry name" value="Ald_DH_N"/>
</dbReference>
<dbReference type="Pfam" id="PF00171">
    <property type="entry name" value="Aldedh"/>
    <property type="match status" value="1"/>
</dbReference>
<accession>A0ABU9DNZ8</accession>
<dbReference type="InterPro" id="IPR012134">
    <property type="entry name" value="Glu-5-SA_DH"/>
</dbReference>
<evidence type="ECO:0000256" key="6">
    <source>
        <dbReference type="ARBA" id="ARBA00049024"/>
    </source>
</evidence>
<dbReference type="InterPro" id="IPR016163">
    <property type="entry name" value="Ald_DH_C"/>
</dbReference>
<feature type="domain" description="Aldehyde dehydrogenase" evidence="8">
    <location>
        <begin position="12"/>
        <end position="302"/>
    </location>
</feature>
<dbReference type="SUPFAM" id="SSF53720">
    <property type="entry name" value="ALDH-like"/>
    <property type="match status" value="1"/>
</dbReference>
<keyword evidence="5 7" id="KW-0560">Oxidoreductase</keyword>
<dbReference type="NCBIfam" id="TIGR00407">
    <property type="entry name" value="proA"/>
    <property type="match status" value="1"/>
</dbReference>
<comment type="catalytic activity">
    <reaction evidence="6 7">
        <text>L-glutamate 5-semialdehyde + phosphate + NADP(+) = L-glutamyl 5-phosphate + NADPH + H(+)</text>
        <dbReference type="Rhea" id="RHEA:19541"/>
        <dbReference type="ChEBI" id="CHEBI:15378"/>
        <dbReference type="ChEBI" id="CHEBI:43474"/>
        <dbReference type="ChEBI" id="CHEBI:57783"/>
        <dbReference type="ChEBI" id="CHEBI:58066"/>
        <dbReference type="ChEBI" id="CHEBI:58274"/>
        <dbReference type="ChEBI" id="CHEBI:58349"/>
        <dbReference type="EC" id="1.2.1.41"/>
    </reaction>
</comment>
<keyword evidence="4 7" id="KW-0521">NADP</keyword>
<organism evidence="9 10">
    <name type="scientific">Paenibacillus filicis</name>
    <dbReference type="NCBI Taxonomy" id="669464"/>
    <lineage>
        <taxon>Bacteria</taxon>
        <taxon>Bacillati</taxon>
        <taxon>Bacillota</taxon>
        <taxon>Bacilli</taxon>
        <taxon>Bacillales</taxon>
        <taxon>Paenibacillaceae</taxon>
        <taxon>Paenibacillus</taxon>
    </lineage>
</organism>
<dbReference type="NCBIfam" id="NF001221">
    <property type="entry name" value="PRK00197.1"/>
    <property type="match status" value="1"/>
</dbReference>
<proteinExistence type="inferred from homology"/>
<dbReference type="PANTHER" id="PTHR11063">
    <property type="entry name" value="GLUTAMATE SEMIALDEHYDE DEHYDROGENASE"/>
    <property type="match status" value="1"/>
</dbReference>
<dbReference type="EC" id="1.2.1.41" evidence="7"/>
<dbReference type="PANTHER" id="PTHR11063:SF8">
    <property type="entry name" value="DELTA-1-PYRROLINE-5-CARBOXYLATE SYNTHASE"/>
    <property type="match status" value="1"/>
</dbReference>
<dbReference type="Gene3D" id="3.40.309.10">
    <property type="entry name" value="Aldehyde Dehydrogenase, Chain A, domain 2"/>
    <property type="match status" value="1"/>
</dbReference>
<comment type="function">
    <text evidence="7">Catalyzes the NADPH-dependent reduction of L-glutamate 5-phosphate into L-glutamate 5-semialdehyde and phosphate. The product spontaneously undergoes cyclization to form 1-pyrroline-5-carboxylate.</text>
</comment>
<evidence type="ECO:0000256" key="4">
    <source>
        <dbReference type="ARBA" id="ARBA00022857"/>
    </source>
</evidence>
<dbReference type="Proteomes" id="UP001469365">
    <property type="component" value="Unassembled WGS sequence"/>
</dbReference>
<evidence type="ECO:0000256" key="7">
    <source>
        <dbReference type="HAMAP-Rule" id="MF_00412"/>
    </source>
</evidence>
<keyword evidence="2 7" id="KW-0028">Amino-acid biosynthesis</keyword>
<protein>
    <recommendedName>
        <fullName evidence="7">Gamma-glutamyl phosphate reductase</fullName>
        <shortName evidence="7">GPR</shortName>
        <ecNumber evidence="7">1.2.1.41</ecNumber>
    </recommendedName>
    <alternativeName>
        <fullName evidence="7">Glutamate-5-semialdehyde dehydrogenase</fullName>
    </alternativeName>
    <alternativeName>
        <fullName evidence="7">Glutamyl-gamma-semialdehyde dehydrogenase</fullName>
        <shortName evidence="7">GSA dehydrogenase</shortName>
    </alternativeName>
</protein>
<dbReference type="GO" id="GO:0004350">
    <property type="term" value="F:glutamate-5-semialdehyde dehydrogenase activity"/>
    <property type="evidence" value="ECO:0007669"/>
    <property type="project" value="UniProtKB-EC"/>
</dbReference>
<evidence type="ECO:0000256" key="2">
    <source>
        <dbReference type="ARBA" id="ARBA00022605"/>
    </source>
</evidence>
<comment type="caution">
    <text evidence="9">The sequence shown here is derived from an EMBL/GenBank/DDBJ whole genome shotgun (WGS) entry which is preliminary data.</text>
</comment>
<comment type="similarity">
    <text evidence="7">Belongs to the gamma-glutamyl phosphate reductase family.</text>
</comment>
<keyword evidence="10" id="KW-1185">Reference proteome</keyword>
<comment type="pathway">
    <text evidence="1 7">Amino-acid biosynthesis; L-proline biosynthesis; L-glutamate 5-semialdehyde from L-glutamate: step 2/2.</text>
</comment>
<dbReference type="HAMAP" id="MF_00412">
    <property type="entry name" value="ProA"/>
    <property type="match status" value="1"/>
</dbReference>
<gene>
    <name evidence="7" type="primary">proA</name>
    <name evidence="9" type="ORF">WMW72_17805</name>
</gene>
<keyword evidence="7" id="KW-0963">Cytoplasm</keyword>
<dbReference type="PIRSF" id="PIRSF000151">
    <property type="entry name" value="GPR"/>
    <property type="match status" value="1"/>
</dbReference>
<dbReference type="CDD" id="cd07079">
    <property type="entry name" value="ALDH_F18-19_ProA-GPR"/>
    <property type="match status" value="1"/>
</dbReference>
<dbReference type="InterPro" id="IPR016161">
    <property type="entry name" value="Ald_DH/histidinol_DH"/>
</dbReference>
<reference evidence="9 10" key="1">
    <citation type="submission" date="2024-04" db="EMBL/GenBank/DDBJ databases">
        <title>draft genome sequnece of Paenibacillus filicis.</title>
        <authorList>
            <person name="Kim D.-U."/>
        </authorList>
    </citation>
    <scope>NUCLEOTIDE SEQUENCE [LARGE SCALE GENOMIC DNA]</scope>
    <source>
        <strain evidence="9 10">KACC14197</strain>
    </source>
</reference>
<dbReference type="Gene3D" id="3.40.605.10">
    <property type="entry name" value="Aldehyde Dehydrogenase, Chain A, domain 1"/>
    <property type="match status" value="1"/>
</dbReference>
<dbReference type="RefSeq" id="WP_341416880.1">
    <property type="nucleotide sequence ID" value="NZ_JBBPCC010000011.1"/>
</dbReference>
<dbReference type="PROSITE" id="PS01223">
    <property type="entry name" value="PROA"/>
    <property type="match status" value="1"/>
</dbReference>
<dbReference type="InterPro" id="IPR020593">
    <property type="entry name" value="G-glutamylP_reductase_CS"/>
</dbReference>